<comment type="caution">
    <text evidence="2">The sequence shown here is derived from an EMBL/GenBank/DDBJ whole genome shotgun (WGS) entry which is preliminary data.</text>
</comment>
<accession>A0ABP0PA65</accession>
<proteinExistence type="predicted"/>
<protein>
    <submittedName>
        <fullName evidence="2">Uncharacterized protein</fullName>
    </submittedName>
</protein>
<dbReference type="EMBL" id="CAXAMN010022681">
    <property type="protein sequence ID" value="CAK9071829.1"/>
    <property type="molecule type" value="Genomic_DNA"/>
</dbReference>
<feature type="non-terminal residue" evidence="2">
    <location>
        <position position="103"/>
    </location>
</feature>
<organism evidence="2 3">
    <name type="scientific">Durusdinium trenchii</name>
    <dbReference type="NCBI Taxonomy" id="1381693"/>
    <lineage>
        <taxon>Eukaryota</taxon>
        <taxon>Sar</taxon>
        <taxon>Alveolata</taxon>
        <taxon>Dinophyceae</taxon>
        <taxon>Suessiales</taxon>
        <taxon>Symbiodiniaceae</taxon>
        <taxon>Durusdinium</taxon>
    </lineage>
</organism>
<evidence type="ECO:0000313" key="2">
    <source>
        <dbReference type="EMBL" id="CAK9071829.1"/>
    </source>
</evidence>
<evidence type="ECO:0000313" key="3">
    <source>
        <dbReference type="Proteomes" id="UP001642484"/>
    </source>
</evidence>
<feature type="region of interest" description="Disordered" evidence="1">
    <location>
        <begin position="1"/>
        <end position="20"/>
    </location>
</feature>
<evidence type="ECO:0000256" key="1">
    <source>
        <dbReference type="SAM" id="MobiDB-lite"/>
    </source>
</evidence>
<reference evidence="2 3" key="1">
    <citation type="submission" date="2024-02" db="EMBL/GenBank/DDBJ databases">
        <authorList>
            <person name="Chen Y."/>
            <person name="Shah S."/>
            <person name="Dougan E. K."/>
            <person name="Thang M."/>
            <person name="Chan C."/>
        </authorList>
    </citation>
    <scope>NUCLEOTIDE SEQUENCE [LARGE SCALE GENOMIC DNA]</scope>
</reference>
<keyword evidence="3" id="KW-1185">Reference proteome</keyword>
<gene>
    <name evidence="2" type="ORF">CCMP2556_LOCUS35311</name>
</gene>
<sequence>MSSRATDNFQPPACSTTTKTVERNRDAWFHGARRTASTQALRKELRDERCRLQNFSYKLKATEDELFRKKAQVDPGKLRVPSLPLDFMKPRAIEHFNLTCPGW</sequence>
<dbReference type="Proteomes" id="UP001642484">
    <property type="component" value="Unassembled WGS sequence"/>
</dbReference>
<name>A0ABP0PA65_9DINO</name>
<feature type="compositionally biased region" description="Polar residues" evidence="1">
    <location>
        <begin position="1"/>
        <end position="19"/>
    </location>
</feature>